<dbReference type="OrthoDB" id="1522162at2"/>
<proteinExistence type="predicted"/>
<name>A0A3M9N138_9BACT</name>
<sequence length="400" mass="46271">MNILLITQSLSNGGAERSMSKLSFLLSKFFVVYILIIDKHKRIDYEYSGQILFLDDFLNGKSLNPLRKVLLIKSIKKKYAIDASLSFLEGPNFNNILSRYKDQVLISVRGHKSSFYKKSNWKWWFEKVAIRMLYNFADYVVAASKGIAEDLYLNLGVNQKKIKVIPNFYDYHDIISSSTANVGDYEPIFRENLVMITTGRLSIPKGHHHLINIYKDLKKNKSNLKLVILGDGELYEYILSFSYKHNLKVYSWRNNDVLDSSYDIYLTGFVSNPYSYIAKSSLFVFTSLWEGFPNALAEAIICGTFVVSADCLSGPRELLFDNLSYEDRVNYPLFSNCGVLLPAFQLDDQYNHHKEYMIWMNCISRLLNAKESNSLTCDNTSFIENYGKEMISELWLKLFK</sequence>
<dbReference type="InterPro" id="IPR001296">
    <property type="entry name" value="Glyco_trans_1"/>
</dbReference>
<dbReference type="RefSeq" id="WP_123132406.1">
    <property type="nucleotide sequence ID" value="NZ_RJJE01000007.1"/>
</dbReference>
<dbReference type="Pfam" id="PF13439">
    <property type="entry name" value="Glyco_transf_4"/>
    <property type="match status" value="1"/>
</dbReference>
<keyword evidence="4" id="KW-1185">Reference proteome</keyword>
<dbReference type="GO" id="GO:0016757">
    <property type="term" value="F:glycosyltransferase activity"/>
    <property type="evidence" value="ECO:0007669"/>
    <property type="project" value="InterPro"/>
</dbReference>
<feature type="domain" description="Glycosyltransferase subfamily 4-like N-terminal" evidence="2">
    <location>
        <begin position="116"/>
        <end position="170"/>
    </location>
</feature>
<evidence type="ECO:0000259" key="2">
    <source>
        <dbReference type="Pfam" id="PF13439"/>
    </source>
</evidence>
<dbReference type="PANTHER" id="PTHR12526">
    <property type="entry name" value="GLYCOSYLTRANSFERASE"/>
    <property type="match status" value="1"/>
</dbReference>
<dbReference type="PANTHER" id="PTHR12526:SF630">
    <property type="entry name" value="GLYCOSYLTRANSFERASE"/>
    <property type="match status" value="1"/>
</dbReference>
<reference evidence="3 4" key="1">
    <citation type="submission" date="2018-11" db="EMBL/GenBank/DDBJ databases">
        <title>Rufibacter latericius sp. nov., isolated from water in Baiyang Lake.</title>
        <authorList>
            <person name="Yang Y."/>
        </authorList>
    </citation>
    <scope>NUCLEOTIDE SEQUENCE [LARGE SCALE GENOMIC DNA]</scope>
    <source>
        <strain evidence="3 4">MCC P1</strain>
    </source>
</reference>
<dbReference type="Pfam" id="PF00534">
    <property type="entry name" value="Glycos_transf_1"/>
    <property type="match status" value="1"/>
</dbReference>
<dbReference type="SUPFAM" id="SSF53756">
    <property type="entry name" value="UDP-Glycosyltransferase/glycogen phosphorylase"/>
    <property type="match status" value="1"/>
</dbReference>
<organism evidence="3 4">
    <name type="scientific">Rufibacter immobilis</name>
    <dbReference type="NCBI Taxonomy" id="1348778"/>
    <lineage>
        <taxon>Bacteria</taxon>
        <taxon>Pseudomonadati</taxon>
        <taxon>Bacteroidota</taxon>
        <taxon>Cytophagia</taxon>
        <taxon>Cytophagales</taxon>
        <taxon>Hymenobacteraceae</taxon>
        <taxon>Rufibacter</taxon>
    </lineage>
</organism>
<evidence type="ECO:0000259" key="1">
    <source>
        <dbReference type="Pfam" id="PF00534"/>
    </source>
</evidence>
<gene>
    <name evidence="3" type="ORF">EFA69_07095</name>
</gene>
<evidence type="ECO:0000313" key="4">
    <source>
        <dbReference type="Proteomes" id="UP000271010"/>
    </source>
</evidence>
<comment type="caution">
    <text evidence="3">The sequence shown here is derived from an EMBL/GenBank/DDBJ whole genome shotgun (WGS) entry which is preliminary data.</text>
</comment>
<protein>
    <submittedName>
        <fullName evidence="3">Glycosyltransferase</fullName>
    </submittedName>
</protein>
<keyword evidence="3" id="KW-0808">Transferase</keyword>
<dbReference type="CDD" id="cd03811">
    <property type="entry name" value="GT4_GT28_WabH-like"/>
    <property type="match status" value="1"/>
</dbReference>
<feature type="domain" description="Glycosyl transferase family 1" evidence="1">
    <location>
        <begin position="190"/>
        <end position="320"/>
    </location>
</feature>
<evidence type="ECO:0000313" key="3">
    <source>
        <dbReference type="EMBL" id="RNI30863.1"/>
    </source>
</evidence>
<dbReference type="AlphaFoldDB" id="A0A3M9N138"/>
<dbReference type="Gene3D" id="3.40.50.2000">
    <property type="entry name" value="Glycogen Phosphorylase B"/>
    <property type="match status" value="2"/>
</dbReference>
<dbReference type="Proteomes" id="UP000271010">
    <property type="component" value="Unassembled WGS sequence"/>
</dbReference>
<dbReference type="InterPro" id="IPR028098">
    <property type="entry name" value="Glyco_trans_4-like_N"/>
</dbReference>
<dbReference type="EMBL" id="RJJE01000007">
    <property type="protein sequence ID" value="RNI30863.1"/>
    <property type="molecule type" value="Genomic_DNA"/>
</dbReference>
<accession>A0A3M9N138</accession>